<dbReference type="PROSITE" id="PS51257">
    <property type="entry name" value="PROKAR_LIPOPROTEIN"/>
    <property type="match status" value="1"/>
</dbReference>
<protein>
    <submittedName>
        <fullName evidence="1">Uncharacterized protein</fullName>
    </submittedName>
</protein>
<feature type="non-terminal residue" evidence="1">
    <location>
        <position position="548"/>
    </location>
</feature>
<evidence type="ECO:0000313" key="2">
    <source>
        <dbReference type="Proteomes" id="UP000310168"/>
    </source>
</evidence>
<dbReference type="Proteomes" id="UP000310168">
    <property type="component" value="Unassembled WGS sequence"/>
</dbReference>
<proteinExistence type="predicted"/>
<name>A0ABY2TNS3_9SPIR</name>
<sequence>MKRFFIILSILSIVLLFSIFACKKVNLLSPTYIPDETIFRVPNNDNTLPSKIDVNPTPAKNGEVFGGFIRKFQYKGEWHILATNKYYYDATNKILTEKGKQFLLKFNKDGDLSILNGGNPINNDIWNHLTNFNIIENSQVWYIDNSWYYHKYGEYYVRRQKMGSADYSGSWVINILKNNISYNSEDLLNWSKKGKEDSEVMKFPLDRRWQGPGTVEYAQHGRPYHIILFKEKLYVFDGGKGIDVDYDKNTNDRNISQFKFIDWNNRDKASEFNNWILQDYPWGKESYCYVYTNEDRLYIMRYGNYIWGRDKNQTELYPRSIEYYDYATYSTTGATGADGKIIWINEGKGPPKNADYVGIYRGSDAITAAIPRDLPTATPEPPDWAFDKDNKRYYKVATNYSGIIFNGKHYSLPIPPVNEIQKAADSGKTNFTITEQHIENSGKNQFMVSLVNPTNAKESDWKLITPLEYTGYSMIWQIGGGNTLFNINGKTIQLLDYCEMQNFLNYNNSVYNPIINELRRKAETERSKSQYYNAMYYEAQADILERIL</sequence>
<evidence type="ECO:0000313" key="1">
    <source>
        <dbReference type="EMBL" id="TKZ30187.1"/>
    </source>
</evidence>
<accession>A0ABY2TNS3</accession>
<dbReference type="RefSeq" id="WP_137999084.1">
    <property type="nucleotide sequence ID" value="NZ_SJDU01000366.1"/>
</dbReference>
<comment type="caution">
    <text evidence="1">The sequence shown here is derived from an EMBL/GenBank/DDBJ whole genome shotgun (WGS) entry which is preliminary data.</text>
</comment>
<dbReference type="EMBL" id="SJDU01000366">
    <property type="protein sequence ID" value="TKZ30187.1"/>
    <property type="molecule type" value="Genomic_DNA"/>
</dbReference>
<reference evidence="1 2" key="1">
    <citation type="journal article" date="2019" name="Anaerobe">
        <title>Brachyspira catarrhinii sp. nov., an anaerobic intestinal spirochaete isolated from vervet monkeys may have been misidentified as Brachyspira aalborgi in previous studies.</title>
        <authorList>
            <person name="Phillips N.D."/>
            <person name="La T."/>
            <person name="Hampson D.J."/>
        </authorList>
    </citation>
    <scope>NUCLEOTIDE SEQUENCE [LARGE SCALE GENOMIC DNA]</scope>
    <source>
        <strain evidence="1 2">Z12</strain>
    </source>
</reference>
<keyword evidence="2" id="KW-1185">Reference proteome</keyword>
<gene>
    <name evidence="1" type="ORF">EZH24_10555</name>
</gene>
<organism evidence="1 2">
    <name type="scientific">Brachyspira catarrhinii</name>
    <dbReference type="NCBI Taxonomy" id="2528966"/>
    <lineage>
        <taxon>Bacteria</taxon>
        <taxon>Pseudomonadati</taxon>
        <taxon>Spirochaetota</taxon>
        <taxon>Spirochaetia</taxon>
        <taxon>Brachyspirales</taxon>
        <taxon>Brachyspiraceae</taxon>
        <taxon>Brachyspira</taxon>
    </lineage>
</organism>